<dbReference type="EMBL" id="JAWDGP010001264">
    <property type="protein sequence ID" value="KAK3793238.1"/>
    <property type="molecule type" value="Genomic_DNA"/>
</dbReference>
<protein>
    <submittedName>
        <fullName evidence="1">Uncharacterized protein</fullName>
    </submittedName>
</protein>
<proteinExistence type="predicted"/>
<dbReference type="AlphaFoldDB" id="A0AAE1ASQ7"/>
<keyword evidence="2" id="KW-1185">Reference proteome</keyword>
<dbReference type="Proteomes" id="UP001283361">
    <property type="component" value="Unassembled WGS sequence"/>
</dbReference>
<gene>
    <name evidence="1" type="ORF">RRG08_014717</name>
</gene>
<sequence>MVGSFHNVERTGDHSTNMVGGFNYVERTGDHSTNIVGGFNNVERTGDHSTIMVGGYYNVERTGDHSTYMVGGFNNVERTGDHSTYMVGGFNNVERTGDHSTYMVGGFNNVERTGDHSTYMVGGFNNVERTDDHSTIMVGGYYNVERTGDHSNNMLSVPPLIVIVVVFTKSYTMPLFSSFPRWNCWYGAVKYQLQHLEYLKGFTAEEGNHCGRMAPDSLKLIQDMLTCAVELLTLKAEMSSMVQHSMNSVSATEIKRYRESLGPEAVKVSGKIPISLTVFWNSMPIQVRGFNNMERIGDHSTNMVRGFNNMERIGDHSTNMVRGFNNMERIGDHSTNMVLRSPRPGIQVVGNQRWDPEAGRRVREGHTIIERITETMDGKTMKDNEKIEAISMNSRISHLVSSSCTPNCTTQGIFDDNFTLTHTNFSLERTHQRCPPCPPIMKYSLCKTYTVLYLLTHLHFN</sequence>
<evidence type="ECO:0000313" key="2">
    <source>
        <dbReference type="Proteomes" id="UP001283361"/>
    </source>
</evidence>
<accession>A0AAE1ASQ7</accession>
<evidence type="ECO:0000313" key="1">
    <source>
        <dbReference type="EMBL" id="KAK3793238.1"/>
    </source>
</evidence>
<name>A0AAE1ASQ7_9GAST</name>
<comment type="caution">
    <text evidence="1">The sequence shown here is derived from an EMBL/GenBank/DDBJ whole genome shotgun (WGS) entry which is preliminary data.</text>
</comment>
<reference evidence="1" key="1">
    <citation type="journal article" date="2023" name="G3 (Bethesda)">
        <title>A reference genome for the long-term kleptoplast-retaining sea slug Elysia crispata morphotype clarki.</title>
        <authorList>
            <person name="Eastman K.E."/>
            <person name="Pendleton A.L."/>
            <person name="Shaikh M.A."/>
            <person name="Suttiyut T."/>
            <person name="Ogas R."/>
            <person name="Tomko P."/>
            <person name="Gavelis G."/>
            <person name="Widhalm J.R."/>
            <person name="Wisecaver J.H."/>
        </authorList>
    </citation>
    <scope>NUCLEOTIDE SEQUENCE</scope>
    <source>
        <strain evidence="1">ECLA1</strain>
    </source>
</reference>
<organism evidence="1 2">
    <name type="scientific">Elysia crispata</name>
    <name type="common">lettuce slug</name>
    <dbReference type="NCBI Taxonomy" id="231223"/>
    <lineage>
        <taxon>Eukaryota</taxon>
        <taxon>Metazoa</taxon>
        <taxon>Spiralia</taxon>
        <taxon>Lophotrochozoa</taxon>
        <taxon>Mollusca</taxon>
        <taxon>Gastropoda</taxon>
        <taxon>Heterobranchia</taxon>
        <taxon>Euthyneura</taxon>
        <taxon>Panpulmonata</taxon>
        <taxon>Sacoglossa</taxon>
        <taxon>Placobranchoidea</taxon>
        <taxon>Plakobranchidae</taxon>
        <taxon>Elysia</taxon>
    </lineage>
</organism>